<dbReference type="EMBL" id="WHUW01000006">
    <property type="protein sequence ID" value="KAF8444591.1"/>
    <property type="molecule type" value="Genomic_DNA"/>
</dbReference>
<sequence length="404" mass="45173">MSTTSKPPHIPEERAVEDRNRFTVPQIVALHSTPFAQGFSKELRHAAIRAILRHGVHRDGTHYDVRKRGGLHPAYISFNPSQIGEVPFCRTALVEAGIQDIYDAITMQDRLDGGISVLIRCPGFETKSNIAPEDVVMDLYVTPRELRLNERVGGDTAILVQAFCQEFAIPHLQRFAQRCKMESILPPLGRSNMSPISLEGPNHLPAYKEPLSARIMCTACRPDTTAANAAIRQRRQRRLADAFLTPAEEISTVTNFLVVPSDSSAPAHALISLGPNTDAVLDRFELGDNLLPRLHHLIASVRSSRWEVALRMAPWNLSYEQASNLSRAIAADLKGTPNFAMNTVCLPFHLNIRLGDDIFLAAETFHPYHYPQTTRHHHPVVPPLRLCHFVSPVRHMLRAMPFSL</sequence>
<evidence type="ECO:0000313" key="1">
    <source>
        <dbReference type="EMBL" id="KAF8444591.1"/>
    </source>
</evidence>
<protein>
    <submittedName>
        <fullName evidence="1">Uncharacterized protein</fullName>
    </submittedName>
</protein>
<organism evidence="1 2">
    <name type="scientific">Boletus edulis BED1</name>
    <dbReference type="NCBI Taxonomy" id="1328754"/>
    <lineage>
        <taxon>Eukaryota</taxon>
        <taxon>Fungi</taxon>
        <taxon>Dikarya</taxon>
        <taxon>Basidiomycota</taxon>
        <taxon>Agaricomycotina</taxon>
        <taxon>Agaricomycetes</taxon>
        <taxon>Agaricomycetidae</taxon>
        <taxon>Boletales</taxon>
        <taxon>Boletineae</taxon>
        <taxon>Boletaceae</taxon>
        <taxon>Boletoideae</taxon>
        <taxon>Boletus</taxon>
    </lineage>
</organism>
<proteinExistence type="predicted"/>
<accession>A0AAD4C104</accession>
<keyword evidence="2" id="KW-1185">Reference proteome</keyword>
<reference evidence="1" key="2">
    <citation type="journal article" date="2020" name="Nat. Commun.">
        <title>Large-scale genome sequencing of mycorrhizal fungi provides insights into the early evolution of symbiotic traits.</title>
        <authorList>
            <person name="Miyauchi S."/>
            <person name="Kiss E."/>
            <person name="Kuo A."/>
            <person name="Drula E."/>
            <person name="Kohler A."/>
            <person name="Sanchez-Garcia M."/>
            <person name="Morin E."/>
            <person name="Andreopoulos B."/>
            <person name="Barry K.W."/>
            <person name="Bonito G."/>
            <person name="Buee M."/>
            <person name="Carver A."/>
            <person name="Chen C."/>
            <person name="Cichocki N."/>
            <person name="Clum A."/>
            <person name="Culley D."/>
            <person name="Crous P.W."/>
            <person name="Fauchery L."/>
            <person name="Girlanda M."/>
            <person name="Hayes R.D."/>
            <person name="Keri Z."/>
            <person name="LaButti K."/>
            <person name="Lipzen A."/>
            <person name="Lombard V."/>
            <person name="Magnuson J."/>
            <person name="Maillard F."/>
            <person name="Murat C."/>
            <person name="Nolan M."/>
            <person name="Ohm R.A."/>
            <person name="Pangilinan J."/>
            <person name="Pereira M.F."/>
            <person name="Perotto S."/>
            <person name="Peter M."/>
            <person name="Pfister S."/>
            <person name="Riley R."/>
            <person name="Sitrit Y."/>
            <person name="Stielow J.B."/>
            <person name="Szollosi G."/>
            <person name="Zifcakova L."/>
            <person name="Stursova M."/>
            <person name="Spatafora J.W."/>
            <person name="Tedersoo L."/>
            <person name="Vaario L.M."/>
            <person name="Yamada A."/>
            <person name="Yan M."/>
            <person name="Wang P."/>
            <person name="Xu J."/>
            <person name="Bruns T."/>
            <person name="Baldrian P."/>
            <person name="Vilgalys R."/>
            <person name="Dunand C."/>
            <person name="Henrissat B."/>
            <person name="Grigoriev I.V."/>
            <person name="Hibbett D."/>
            <person name="Nagy L.G."/>
            <person name="Martin F.M."/>
        </authorList>
    </citation>
    <scope>NUCLEOTIDE SEQUENCE</scope>
    <source>
        <strain evidence="1">BED1</strain>
    </source>
</reference>
<comment type="caution">
    <text evidence="1">The sequence shown here is derived from an EMBL/GenBank/DDBJ whole genome shotgun (WGS) entry which is preliminary data.</text>
</comment>
<evidence type="ECO:0000313" key="2">
    <source>
        <dbReference type="Proteomes" id="UP001194468"/>
    </source>
</evidence>
<gene>
    <name evidence="1" type="ORF">L210DRAFT_878654</name>
</gene>
<reference evidence="1" key="1">
    <citation type="submission" date="2019-10" db="EMBL/GenBank/DDBJ databases">
        <authorList>
            <consortium name="DOE Joint Genome Institute"/>
            <person name="Kuo A."/>
            <person name="Miyauchi S."/>
            <person name="Kiss E."/>
            <person name="Drula E."/>
            <person name="Kohler A."/>
            <person name="Sanchez-Garcia M."/>
            <person name="Andreopoulos B."/>
            <person name="Barry K.W."/>
            <person name="Bonito G."/>
            <person name="Buee M."/>
            <person name="Carver A."/>
            <person name="Chen C."/>
            <person name="Cichocki N."/>
            <person name="Clum A."/>
            <person name="Culley D."/>
            <person name="Crous P.W."/>
            <person name="Fauchery L."/>
            <person name="Girlanda M."/>
            <person name="Hayes R."/>
            <person name="Keri Z."/>
            <person name="LaButti K."/>
            <person name="Lipzen A."/>
            <person name="Lombard V."/>
            <person name="Magnuson J."/>
            <person name="Maillard F."/>
            <person name="Morin E."/>
            <person name="Murat C."/>
            <person name="Nolan M."/>
            <person name="Ohm R."/>
            <person name="Pangilinan J."/>
            <person name="Pereira M."/>
            <person name="Perotto S."/>
            <person name="Peter M."/>
            <person name="Riley R."/>
            <person name="Sitrit Y."/>
            <person name="Stielow B."/>
            <person name="Szollosi G."/>
            <person name="Zifcakova L."/>
            <person name="Stursova M."/>
            <person name="Spatafora J.W."/>
            <person name="Tedersoo L."/>
            <person name="Vaario L.-M."/>
            <person name="Yamada A."/>
            <person name="Yan M."/>
            <person name="Wang P."/>
            <person name="Xu J."/>
            <person name="Bruns T."/>
            <person name="Baldrian P."/>
            <person name="Vilgalys R."/>
            <person name="Henrissat B."/>
            <person name="Grigoriev I.V."/>
            <person name="Hibbett D."/>
            <person name="Nagy L.G."/>
            <person name="Martin F.M."/>
        </authorList>
    </citation>
    <scope>NUCLEOTIDE SEQUENCE</scope>
    <source>
        <strain evidence="1">BED1</strain>
    </source>
</reference>
<dbReference type="AlphaFoldDB" id="A0AAD4C104"/>
<name>A0AAD4C104_BOLED</name>
<dbReference type="Proteomes" id="UP001194468">
    <property type="component" value="Unassembled WGS sequence"/>
</dbReference>